<dbReference type="GO" id="GO:0006412">
    <property type="term" value="P:translation"/>
    <property type="evidence" value="ECO:0007669"/>
    <property type="project" value="InterPro"/>
</dbReference>
<evidence type="ECO:0000256" key="6">
    <source>
        <dbReference type="RuleBase" id="RU003660"/>
    </source>
</evidence>
<dbReference type="GO" id="GO:0005737">
    <property type="term" value="C:cytoplasm"/>
    <property type="evidence" value="ECO:0007669"/>
    <property type="project" value="UniProtKB-ARBA"/>
</dbReference>
<accession>A0A1J4U4F2</accession>
<evidence type="ECO:0000256" key="5">
    <source>
        <dbReference type="ARBA" id="ARBA00035525"/>
    </source>
</evidence>
<name>A0A1J4U4F2_9BACT</name>
<dbReference type="Gene3D" id="3.30.1490.10">
    <property type="match status" value="1"/>
</dbReference>
<keyword evidence="3 6" id="KW-0687">Ribonucleoprotein</keyword>
<dbReference type="Proteomes" id="UP000182465">
    <property type="component" value="Unassembled WGS sequence"/>
</dbReference>
<evidence type="ECO:0000256" key="3">
    <source>
        <dbReference type="ARBA" id="ARBA00023274"/>
    </source>
</evidence>
<evidence type="ECO:0000313" key="7">
    <source>
        <dbReference type="EMBL" id="OIO18171.1"/>
    </source>
</evidence>
<comment type="caution">
    <text evidence="7">The sequence shown here is derived from an EMBL/GenBank/DDBJ whole genome shotgun (WGS) entry which is preliminary data.</text>
</comment>
<evidence type="ECO:0000313" key="8">
    <source>
        <dbReference type="Proteomes" id="UP000182465"/>
    </source>
</evidence>
<comment type="similarity">
    <text evidence="1 6">Belongs to the universal ribosomal protein uS8 family.</text>
</comment>
<dbReference type="SUPFAM" id="SSF56047">
    <property type="entry name" value="Ribosomal protein S8"/>
    <property type="match status" value="1"/>
</dbReference>
<dbReference type="InterPro" id="IPR035987">
    <property type="entry name" value="Ribosomal_uS8_sf"/>
</dbReference>
<dbReference type="InterPro" id="IPR000630">
    <property type="entry name" value="Ribosomal_uS8"/>
</dbReference>
<reference evidence="7 8" key="1">
    <citation type="journal article" date="2016" name="Environ. Microbiol.">
        <title>Genomic resolution of a cold subsurface aquifer community provides metabolic insights for novel microbes adapted to high CO concentrations.</title>
        <authorList>
            <person name="Probst A.J."/>
            <person name="Castelle C.J."/>
            <person name="Singh A."/>
            <person name="Brown C.T."/>
            <person name="Anantharaman K."/>
            <person name="Sharon I."/>
            <person name="Hug L.A."/>
            <person name="Burstein D."/>
            <person name="Emerson J.B."/>
            <person name="Thomas B.C."/>
            <person name="Banfield J.F."/>
        </authorList>
    </citation>
    <scope>NUCLEOTIDE SEQUENCE [LARGE SCALE GENOMIC DNA]</scope>
    <source>
        <strain evidence="7">CG1_02_38_13</strain>
    </source>
</reference>
<evidence type="ECO:0000256" key="1">
    <source>
        <dbReference type="ARBA" id="ARBA00006471"/>
    </source>
</evidence>
<proteinExistence type="inferred from homology"/>
<dbReference type="Pfam" id="PF00410">
    <property type="entry name" value="Ribosomal_S8"/>
    <property type="match status" value="1"/>
</dbReference>
<dbReference type="GO" id="GO:0005840">
    <property type="term" value="C:ribosome"/>
    <property type="evidence" value="ECO:0007669"/>
    <property type="project" value="UniProtKB-KW"/>
</dbReference>
<dbReference type="GO" id="GO:1990904">
    <property type="term" value="C:ribonucleoprotein complex"/>
    <property type="evidence" value="ECO:0007669"/>
    <property type="project" value="UniProtKB-KW"/>
</dbReference>
<gene>
    <name evidence="7" type="ORF">AUJ29_00505</name>
</gene>
<dbReference type="FunFam" id="3.30.1490.10:FF:000001">
    <property type="entry name" value="30S ribosomal protein S8"/>
    <property type="match status" value="1"/>
</dbReference>
<protein>
    <recommendedName>
        <fullName evidence="4">Small ribosomal subunit protein uS8</fullName>
    </recommendedName>
    <alternativeName>
        <fullName evidence="5">30S ribosomal protein S8</fullName>
    </alternativeName>
</protein>
<dbReference type="PROSITE" id="PS00053">
    <property type="entry name" value="RIBOSOMAL_S8"/>
    <property type="match status" value="1"/>
</dbReference>
<sequence>KVENNFPGVNQAKSVVNNKDALAKFASIKVIIKYDSDGTPKISSINRISKPGKRVYADKDNIPVVLNYFGMAIISTSQGLMTDKEARKKKIGGEVICEIY</sequence>
<evidence type="ECO:0000256" key="2">
    <source>
        <dbReference type="ARBA" id="ARBA00022980"/>
    </source>
</evidence>
<organism evidence="7 8">
    <name type="scientific">Candidatus Kuenenbacteria bacterium CG1_02_38_13</name>
    <dbReference type="NCBI Taxonomy" id="1805235"/>
    <lineage>
        <taxon>Bacteria</taxon>
        <taxon>Candidatus Kueneniibacteriota</taxon>
    </lineage>
</organism>
<feature type="non-terminal residue" evidence="7">
    <location>
        <position position="1"/>
    </location>
</feature>
<evidence type="ECO:0000256" key="4">
    <source>
        <dbReference type="ARBA" id="ARBA00035258"/>
    </source>
</evidence>
<dbReference type="AlphaFoldDB" id="A0A1J4U4F2"/>
<dbReference type="EMBL" id="MNVB01000012">
    <property type="protein sequence ID" value="OIO18171.1"/>
    <property type="molecule type" value="Genomic_DNA"/>
</dbReference>
<dbReference type="GO" id="GO:0003735">
    <property type="term" value="F:structural constituent of ribosome"/>
    <property type="evidence" value="ECO:0007669"/>
    <property type="project" value="InterPro"/>
</dbReference>
<dbReference type="InterPro" id="IPR047863">
    <property type="entry name" value="Ribosomal_uS8_CS"/>
</dbReference>
<keyword evidence="2 6" id="KW-0689">Ribosomal protein</keyword>